<dbReference type="EMBL" id="CAMXCT030002624">
    <property type="protein sequence ID" value="CAL4786726.1"/>
    <property type="molecule type" value="Genomic_DNA"/>
</dbReference>
<evidence type="ECO:0000313" key="3">
    <source>
        <dbReference type="Proteomes" id="UP001152797"/>
    </source>
</evidence>
<keyword evidence="2" id="KW-0489">Methyltransferase</keyword>
<reference evidence="2 3" key="2">
    <citation type="submission" date="2024-05" db="EMBL/GenBank/DDBJ databases">
        <authorList>
            <person name="Chen Y."/>
            <person name="Shah S."/>
            <person name="Dougan E. K."/>
            <person name="Thang M."/>
            <person name="Chan C."/>
        </authorList>
    </citation>
    <scope>NUCLEOTIDE SEQUENCE [LARGE SCALE GENOMIC DNA]</scope>
</reference>
<dbReference type="OrthoDB" id="406828at2759"/>
<comment type="caution">
    <text evidence="1">The sequence shown here is derived from an EMBL/GenBank/DDBJ whole genome shotgun (WGS) entry which is preliminary data.</text>
</comment>
<organism evidence="1">
    <name type="scientific">Cladocopium goreaui</name>
    <dbReference type="NCBI Taxonomy" id="2562237"/>
    <lineage>
        <taxon>Eukaryota</taxon>
        <taxon>Sar</taxon>
        <taxon>Alveolata</taxon>
        <taxon>Dinophyceae</taxon>
        <taxon>Suessiales</taxon>
        <taxon>Symbiodiniaceae</taxon>
        <taxon>Cladocopium</taxon>
    </lineage>
</organism>
<accession>A0A9P1CX87</accession>
<dbReference type="SUPFAM" id="SSF53335">
    <property type="entry name" value="S-adenosyl-L-methionine-dependent methyltransferases"/>
    <property type="match status" value="1"/>
</dbReference>
<sequence>MVLGRAAALAQASAQRARRGARWAVEMPSRGAEESELTLISEVIGSDEFPQVHRIQLAEPVVSVAGRRIPLTAVRSRDRLDWAQLDDRLLGRCELPAGQTAGCQPLRLERVHDIKECLGVLLLTDGGDTINYAGEACQIQQCQISQAYTQLVLTSNYGAMEVYSVLCEALKVLPSLEMGMEDHTDGGDVGKDQDYWTTSGKMKQDLRNFFAPKASTWTILELGSYRGYTSRVFSDLFSRVIAVDASEAFLSFNRRYNKDRQNILFVHLHSRVDSLRSLRQNEVEVAMVDAEHEYASVHRDTNQLLRYFRSSLKYVIFDDFGTDEGVMRAVREFVQRGQLRVVGGVGRRPGWKYGDRVIDSWEGVICEVTGNQSQVPMNRIFGKWYTWFESNLWESDDVIEFQNSGACATSRGPGKWRLDQTQERVLWMEWPSHKPIPMGGQNPARPVLEPWFLKFDEEWEKFAAVKADVTKTSATGVDQEVMHSVVRRLFVSVSHEFCSSANECDPHLPGMRN</sequence>
<reference evidence="1" key="1">
    <citation type="submission" date="2022-10" db="EMBL/GenBank/DDBJ databases">
        <authorList>
            <person name="Chen Y."/>
            <person name="Dougan E. K."/>
            <person name="Chan C."/>
            <person name="Rhodes N."/>
            <person name="Thang M."/>
        </authorList>
    </citation>
    <scope>NUCLEOTIDE SEQUENCE</scope>
</reference>
<keyword evidence="2" id="KW-0808">Transferase</keyword>
<keyword evidence="3" id="KW-1185">Reference proteome</keyword>
<proteinExistence type="predicted"/>
<gene>
    <name evidence="1" type="ORF">C1SCF055_LOCUS25610</name>
</gene>
<dbReference type="Gene3D" id="3.40.50.150">
    <property type="entry name" value="Vaccinia Virus protein VP39"/>
    <property type="match status" value="1"/>
</dbReference>
<protein>
    <submittedName>
        <fullName evidence="2">Methyltransferase domain-containing protein</fullName>
    </submittedName>
</protein>
<dbReference type="GO" id="GO:0008168">
    <property type="term" value="F:methyltransferase activity"/>
    <property type="evidence" value="ECO:0007669"/>
    <property type="project" value="UniProtKB-KW"/>
</dbReference>
<dbReference type="AlphaFoldDB" id="A0A9P1CX87"/>
<dbReference type="CDD" id="cd02440">
    <property type="entry name" value="AdoMet_MTases"/>
    <property type="match status" value="1"/>
</dbReference>
<dbReference type="Pfam" id="PF13578">
    <property type="entry name" value="Methyltransf_24"/>
    <property type="match status" value="1"/>
</dbReference>
<dbReference type="EMBL" id="CAMXCT020002624">
    <property type="protein sequence ID" value="CAL1152789.1"/>
    <property type="molecule type" value="Genomic_DNA"/>
</dbReference>
<evidence type="ECO:0000313" key="1">
    <source>
        <dbReference type="EMBL" id="CAI3999414.1"/>
    </source>
</evidence>
<dbReference type="InterPro" id="IPR029063">
    <property type="entry name" value="SAM-dependent_MTases_sf"/>
</dbReference>
<name>A0A9P1CX87_9DINO</name>
<dbReference type="Proteomes" id="UP001152797">
    <property type="component" value="Unassembled WGS sequence"/>
</dbReference>
<evidence type="ECO:0000313" key="2">
    <source>
        <dbReference type="EMBL" id="CAL4786726.1"/>
    </source>
</evidence>
<dbReference type="EMBL" id="CAMXCT010002624">
    <property type="protein sequence ID" value="CAI3999414.1"/>
    <property type="molecule type" value="Genomic_DNA"/>
</dbReference>
<dbReference type="GO" id="GO:0032259">
    <property type="term" value="P:methylation"/>
    <property type="evidence" value="ECO:0007669"/>
    <property type="project" value="UniProtKB-KW"/>
</dbReference>